<sequence length="97" mass="10695">MSSRFREAPEEKESAGKSLRVGRRRAVPGVQPHPPPKGETREPRSIWQVLAAVFLLGPAAADGFVTLPLHPDPFTGSEFPLSPFFHSGWVRGREHGK</sequence>
<keyword evidence="3" id="KW-1185">Reference proteome</keyword>
<evidence type="ECO:0000313" key="2">
    <source>
        <dbReference type="EMBL" id="KXA94009.1"/>
    </source>
</evidence>
<gene>
    <name evidence="2" type="ORF">AKJ66_00140</name>
</gene>
<dbReference type="AlphaFoldDB" id="A0A133UIH6"/>
<name>A0A133UIH6_9EURY</name>
<feature type="region of interest" description="Disordered" evidence="1">
    <location>
        <begin position="1"/>
        <end position="43"/>
    </location>
</feature>
<protein>
    <submittedName>
        <fullName evidence="2">Uncharacterized protein</fullName>
    </submittedName>
</protein>
<evidence type="ECO:0000256" key="1">
    <source>
        <dbReference type="SAM" id="MobiDB-lite"/>
    </source>
</evidence>
<evidence type="ECO:0000313" key="3">
    <source>
        <dbReference type="Proteomes" id="UP000070657"/>
    </source>
</evidence>
<proteinExistence type="predicted"/>
<organism evidence="2 3">
    <name type="scientific">candidate division MSBL1 archaeon SCGC-AAA259E22</name>
    <dbReference type="NCBI Taxonomy" id="1698265"/>
    <lineage>
        <taxon>Archaea</taxon>
        <taxon>Methanobacteriati</taxon>
        <taxon>Methanobacteriota</taxon>
        <taxon>candidate division MSBL1</taxon>
    </lineage>
</organism>
<feature type="compositionally biased region" description="Basic and acidic residues" evidence="1">
    <location>
        <begin position="1"/>
        <end position="15"/>
    </location>
</feature>
<dbReference type="EMBL" id="LHXP01000001">
    <property type="protein sequence ID" value="KXA94009.1"/>
    <property type="molecule type" value="Genomic_DNA"/>
</dbReference>
<reference evidence="2 3" key="1">
    <citation type="journal article" date="2016" name="Sci. Rep.">
        <title>Metabolic traits of an uncultured archaeal lineage -MSBL1- from brine pools of the Red Sea.</title>
        <authorList>
            <person name="Mwirichia R."/>
            <person name="Alam I."/>
            <person name="Rashid M."/>
            <person name="Vinu M."/>
            <person name="Ba-Alawi W."/>
            <person name="Anthony Kamau A."/>
            <person name="Kamanda Ngugi D."/>
            <person name="Goker M."/>
            <person name="Klenk H.P."/>
            <person name="Bajic V."/>
            <person name="Stingl U."/>
        </authorList>
    </citation>
    <scope>NUCLEOTIDE SEQUENCE [LARGE SCALE GENOMIC DNA]</scope>
    <source>
        <strain evidence="2">SCGC-AAA259E22</strain>
    </source>
</reference>
<accession>A0A133UIH6</accession>
<dbReference type="Proteomes" id="UP000070657">
    <property type="component" value="Unassembled WGS sequence"/>
</dbReference>
<comment type="caution">
    <text evidence="2">The sequence shown here is derived from an EMBL/GenBank/DDBJ whole genome shotgun (WGS) entry which is preliminary data.</text>
</comment>